<dbReference type="InterPro" id="IPR039013">
    <property type="entry name" value="YgiF"/>
</dbReference>
<dbReference type="Pfam" id="PF01928">
    <property type="entry name" value="CYTH"/>
    <property type="match status" value="1"/>
</dbReference>
<sequence>MVEIELKFQLPESKKKSLLQALKPKTAEKIRLQAKYYDTPDRLLAKNHVALRLRLEGDHWVQTFKAAGKNHLERIESEIHLGKCELEPELDLSLFENNKTVKDRLEEVLGDHQDEPKFQFKTDVERTFRIFQIEDTAIEVCLDDGIVSTSDQSEKICEVEFELKSGSAEQLILFTQEWVKKYQLWLDVRSKAQRGNLLATQQKTSPATKASTLFLHKKSSADSALRQMIANALQHLLPNAAFIAEGVAEPEHIHQARVAIRRLRSALKIFGSWSLETDDRWEAQLAEIFQILGDSRDIDAIRDDVLPQLVADGAPFSELVSKQTSTAKKQSLFVQPEQTCLLLQLLAFTYHDRENIDHKKTKLKKTISRTLNQMHKKLIKNANDFEKLSIEERHRTRKKAKRLRYSVEFISSLYDTDLITSYLNELQHVQEMLGQYNDLHIAEQFFEKNSAQHPEYWFAVGWSKAKQSHLIEQSAQALQQFAQVKPFW</sequence>
<feature type="domain" description="CYTH" evidence="1">
    <location>
        <begin position="1"/>
        <end position="202"/>
    </location>
</feature>
<dbReference type="PANTHER" id="PTHR39569:SF1">
    <property type="entry name" value="INORGANIC TRIPHOSPHATASE"/>
    <property type="match status" value="1"/>
</dbReference>
<organism evidence="3 4">
    <name type="scientific">Acinetobacter baylyi</name>
    <dbReference type="NCBI Taxonomy" id="202950"/>
    <lineage>
        <taxon>Bacteria</taxon>
        <taxon>Pseudomonadati</taxon>
        <taxon>Pseudomonadota</taxon>
        <taxon>Gammaproteobacteria</taxon>
        <taxon>Moraxellales</taxon>
        <taxon>Moraxellaceae</taxon>
        <taxon>Acinetobacter</taxon>
    </lineage>
</organism>
<dbReference type="RefSeq" id="WP_307002455.1">
    <property type="nucleotide sequence ID" value="NZ_JAUTBK010000002.1"/>
</dbReference>
<dbReference type="InterPro" id="IPR033469">
    <property type="entry name" value="CYTH-like_dom_sf"/>
</dbReference>
<keyword evidence="4" id="KW-1185">Reference proteome</keyword>
<dbReference type="CDD" id="cd07756">
    <property type="entry name" value="CYTH-like_Pase_CHAD"/>
    <property type="match status" value="1"/>
</dbReference>
<evidence type="ECO:0000259" key="2">
    <source>
        <dbReference type="PROSITE" id="PS51708"/>
    </source>
</evidence>
<dbReference type="InterPro" id="IPR007899">
    <property type="entry name" value="CHAD_dom"/>
</dbReference>
<dbReference type="Gene3D" id="2.40.320.10">
    <property type="entry name" value="Hypothetical Protein Pfu-838710-001"/>
    <property type="match status" value="1"/>
</dbReference>
<evidence type="ECO:0000313" key="3">
    <source>
        <dbReference type="EMBL" id="MDQ1208067.1"/>
    </source>
</evidence>
<proteinExistence type="predicted"/>
<dbReference type="SMART" id="SM00880">
    <property type="entry name" value="CHAD"/>
    <property type="match status" value="1"/>
</dbReference>
<accession>A0ABU0UU44</accession>
<evidence type="ECO:0000259" key="1">
    <source>
        <dbReference type="PROSITE" id="PS51707"/>
    </source>
</evidence>
<dbReference type="Gene3D" id="1.40.20.10">
    <property type="entry name" value="CHAD domain"/>
    <property type="match status" value="1"/>
</dbReference>
<dbReference type="PROSITE" id="PS51707">
    <property type="entry name" value="CYTH"/>
    <property type="match status" value="1"/>
</dbReference>
<name>A0ABU0UU44_ACIBI</name>
<protein>
    <submittedName>
        <fullName evidence="3">Inorganic triphosphatase YgiF</fullName>
    </submittedName>
</protein>
<dbReference type="Pfam" id="PF05235">
    <property type="entry name" value="CHAD"/>
    <property type="match status" value="1"/>
</dbReference>
<gene>
    <name evidence="3" type="ORF">QE380_000990</name>
</gene>
<dbReference type="InterPro" id="IPR038186">
    <property type="entry name" value="CHAD_dom_sf"/>
</dbReference>
<dbReference type="InterPro" id="IPR023577">
    <property type="entry name" value="CYTH_domain"/>
</dbReference>
<dbReference type="PROSITE" id="PS51708">
    <property type="entry name" value="CHAD"/>
    <property type="match status" value="1"/>
</dbReference>
<evidence type="ECO:0000313" key="4">
    <source>
        <dbReference type="Proteomes" id="UP001233360"/>
    </source>
</evidence>
<dbReference type="SUPFAM" id="SSF55154">
    <property type="entry name" value="CYTH-like phosphatases"/>
    <property type="match status" value="1"/>
</dbReference>
<reference evidence="3 4" key="1">
    <citation type="submission" date="2023-07" db="EMBL/GenBank/DDBJ databases">
        <title>Functional and genomic diversity of the sorghum phyllosphere microbiome.</title>
        <authorList>
            <person name="Shade A."/>
        </authorList>
    </citation>
    <scope>NUCLEOTIDE SEQUENCE [LARGE SCALE GENOMIC DNA]</scope>
    <source>
        <strain evidence="3 4">SORGH_AS_0887</strain>
    </source>
</reference>
<comment type="caution">
    <text evidence="3">The sequence shown here is derived from an EMBL/GenBank/DDBJ whole genome shotgun (WGS) entry which is preliminary data.</text>
</comment>
<dbReference type="Proteomes" id="UP001233360">
    <property type="component" value="Unassembled WGS sequence"/>
</dbReference>
<dbReference type="EMBL" id="JAUTBK010000002">
    <property type="protein sequence ID" value="MDQ1208067.1"/>
    <property type="molecule type" value="Genomic_DNA"/>
</dbReference>
<feature type="domain" description="CHAD" evidence="2">
    <location>
        <begin position="218"/>
        <end position="487"/>
    </location>
</feature>
<dbReference type="SMART" id="SM01118">
    <property type="entry name" value="CYTH"/>
    <property type="match status" value="1"/>
</dbReference>
<dbReference type="PANTHER" id="PTHR39569">
    <property type="entry name" value="INORGANIC TRIPHOSPHATASE"/>
    <property type="match status" value="1"/>
</dbReference>